<evidence type="ECO:0000313" key="5">
    <source>
        <dbReference type="Proteomes" id="UP000807504"/>
    </source>
</evidence>
<dbReference type="SUPFAM" id="SSF53474">
    <property type="entry name" value="alpha/beta-Hydrolases"/>
    <property type="match status" value="1"/>
</dbReference>
<keyword evidence="5" id="KW-1185">Reference proteome</keyword>
<dbReference type="Pfam" id="PF00561">
    <property type="entry name" value="Abhydrolase_1"/>
    <property type="match status" value="1"/>
</dbReference>
<dbReference type="Proteomes" id="UP000807504">
    <property type="component" value="Unassembled WGS sequence"/>
</dbReference>
<evidence type="ECO:0000313" key="4">
    <source>
        <dbReference type="EMBL" id="KAF8793975.1"/>
    </source>
</evidence>
<dbReference type="GO" id="GO:0016787">
    <property type="term" value="F:hydrolase activity"/>
    <property type="evidence" value="ECO:0007669"/>
    <property type="project" value="UniProtKB-KW"/>
</dbReference>
<reference evidence="4" key="1">
    <citation type="journal article" date="2020" name="bioRxiv">
        <title>Chromosome-level reference genome of the European wasp spider Argiope bruennichi: a resource for studies on range expansion and evolutionary adaptation.</title>
        <authorList>
            <person name="Sheffer M.M."/>
            <person name="Hoppe A."/>
            <person name="Krehenwinkel H."/>
            <person name="Uhl G."/>
            <person name="Kuss A.W."/>
            <person name="Jensen L."/>
            <person name="Jensen C."/>
            <person name="Gillespie R.G."/>
            <person name="Hoff K.J."/>
            <person name="Prost S."/>
        </authorList>
    </citation>
    <scope>NUCLEOTIDE SEQUENCE</scope>
</reference>
<accession>A0A8T0FUN1</accession>
<feature type="domain" description="AB hydrolase-1" evidence="3">
    <location>
        <begin position="31"/>
        <end position="130"/>
    </location>
</feature>
<keyword evidence="2 4" id="KW-0378">Hydrolase</keyword>
<organism evidence="4 5">
    <name type="scientific">Argiope bruennichi</name>
    <name type="common">Wasp spider</name>
    <name type="synonym">Aranea bruennichi</name>
    <dbReference type="NCBI Taxonomy" id="94029"/>
    <lineage>
        <taxon>Eukaryota</taxon>
        <taxon>Metazoa</taxon>
        <taxon>Ecdysozoa</taxon>
        <taxon>Arthropoda</taxon>
        <taxon>Chelicerata</taxon>
        <taxon>Arachnida</taxon>
        <taxon>Araneae</taxon>
        <taxon>Araneomorphae</taxon>
        <taxon>Entelegynae</taxon>
        <taxon>Araneoidea</taxon>
        <taxon>Araneidae</taxon>
        <taxon>Argiope</taxon>
    </lineage>
</organism>
<dbReference type="AlphaFoldDB" id="A0A8T0FUN1"/>
<evidence type="ECO:0000256" key="2">
    <source>
        <dbReference type="ARBA" id="ARBA00022801"/>
    </source>
</evidence>
<evidence type="ECO:0000256" key="1">
    <source>
        <dbReference type="ARBA" id="ARBA00008645"/>
    </source>
</evidence>
<name>A0A8T0FUN1_ARGBR</name>
<comment type="caution">
    <text evidence="4">The sequence shown here is derived from an EMBL/GenBank/DDBJ whole genome shotgun (WGS) entry which is preliminary data.</text>
</comment>
<sequence length="315" mass="36251">MPNWSNPQEIRIPTSYGFIAAKVWGEEHHEPVLALHGWQDNAGTFDKLIPLLNQDFYVVAIDLPGRGLSSHFPNGAIYHYLNILLEIKRVVDYLKWETFSIISHSLGGAYALLYCCIYPESVITTVLLDFVKPFSHDENAMRYVLCQNMEELLKVEQKLLKQPPVYSYKEARERLIRGLLNQITEEEADILLKRACQLSKCGTGVIFSRDIRTQAKLSSEFSHDTLKAYLRNMRNNLLIILGKDAPELHGLREGMNDFLNLYKETCKNFQLAEIDGNHYVHLNNPGRVAPVINNFLQQHLSQARKISLINPIYFY</sequence>
<dbReference type="GO" id="GO:0016020">
    <property type="term" value="C:membrane"/>
    <property type="evidence" value="ECO:0007669"/>
    <property type="project" value="TreeGrafter"/>
</dbReference>
<comment type="similarity">
    <text evidence="1">Belongs to the AB hydrolase superfamily.</text>
</comment>
<dbReference type="Gene3D" id="3.40.50.1820">
    <property type="entry name" value="alpha/beta hydrolase"/>
    <property type="match status" value="1"/>
</dbReference>
<gene>
    <name evidence="4" type="ORF">HNY73_002001</name>
</gene>
<dbReference type="PANTHER" id="PTHR43798">
    <property type="entry name" value="MONOACYLGLYCEROL LIPASE"/>
    <property type="match status" value="1"/>
</dbReference>
<dbReference type="InterPro" id="IPR029058">
    <property type="entry name" value="AB_hydrolase_fold"/>
</dbReference>
<dbReference type="PRINTS" id="PR00111">
    <property type="entry name" value="ABHYDROLASE"/>
</dbReference>
<dbReference type="InterPro" id="IPR000073">
    <property type="entry name" value="AB_hydrolase_1"/>
</dbReference>
<protein>
    <submittedName>
        <fullName evidence="4">Serine hydrolase-like protein like</fullName>
    </submittedName>
</protein>
<dbReference type="InterPro" id="IPR050266">
    <property type="entry name" value="AB_hydrolase_sf"/>
</dbReference>
<reference evidence="4" key="2">
    <citation type="submission" date="2020-06" db="EMBL/GenBank/DDBJ databases">
        <authorList>
            <person name="Sheffer M."/>
        </authorList>
    </citation>
    <scope>NUCLEOTIDE SEQUENCE</scope>
</reference>
<dbReference type="EMBL" id="JABXBU010000002">
    <property type="protein sequence ID" value="KAF8793975.1"/>
    <property type="molecule type" value="Genomic_DNA"/>
</dbReference>
<proteinExistence type="inferred from homology"/>
<dbReference type="PANTHER" id="PTHR43798:SF14">
    <property type="entry name" value="SERINE HYDROLASE-LIKE PROTEIN DDB_G0286239"/>
    <property type="match status" value="1"/>
</dbReference>
<evidence type="ECO:0000259" key="3">
    <source>
        <dbReference type="Pfam" id="PF00561"/>
    </source>
</evidence>